<feature type="transmembrane region" description="Helical" evidence="6">
    <location>
        <begin position="59"/>
        <end position="87"/>
    </location>
</feature>
<accession>A0A1H9TCS1</accession>
<feature type="domain" description="Putative aromatic acid exporter C-terminal" evidence="7">
    <location>
        <begin position="145"/>
        <end position="310"/>
    </location>
</feature>
<dbReference type="STRING" id="142588.SAMN04488559_11230"/>
<keyword evidence="9" id="KW-1185">Reference proteome</keyword>
<dbReference type="Proteomes" id="UP000198948">
    <property type="component" value="Unassembled WGS sequence"/>
</dbReference>
<dbReference type="RefSeq" id="WP_092652791.1">
    <property type="nucleotide sequence ID" value="NZ_FOHA01000012.1"/>
</dbReference>
<keyword evidence="5 6" id="KW-0472">Membrane</keyword>
<sequence>MKIGLRTLKTALGATLALIMAQLLHLDYAISAGIIVILSVQNTKMDSFKLASQRLLSTVLALGISSALFALLGYQPYVFGLYLLLFIPVTAKLKVTDGIVVSSVLVTHLYIEQSIALHWQINELLLMFVGAGIGILMNLYMPTLEEKLIAEQRAIESLMQRILGQMAHSLKEEAVYVDTDGLFPLLDQKLVDAEIMAEQQFNNVIFERAHYYVKYFDMRHLQFTILALMKQHLIHFDVTNEQSEQLAILVGNTAVCLDENNPVTELVKDVDQLLEVFRKSPLPQTREEFENRATLFQFLNDFHHLLEVKREFYEHLHPKEN</sequence>
<reference evidence="8 9" key="1">
    <citation type="submission" date="2016-10" db="EMBL/GenBank/DDBJ databases">
        <authorList>
            <person name="de Groot N.N."/>
        </authorList>
    </citation>
    <scope>NUCLEOTIDE SEQUENCE [LARGE SCALE GENOMIC DNA]</scope>
    <source>
        <strain evidence="8 9">DSM 13760</strain>
    </source>
</reference>
<dbReference type="GO" id="GO:0005886">
    <property type="term" value="C:plasma membrane"/>
    <property type="evidence" value="ECO:0007669"/>
    <property type="project" value="UniProtKB-SubCell"/>
</dbReference>
<keyword evidence="3 6" id="KW-0812">Transmembrane</keyword>
<name>A0A1H9TCS1_9LACT</name>
<evidence type="ECO:0000256" key="3">
    <source>
        <dbReference type="ARBA" id="ARBA00022692"/>
    </source>
</evidence>
<gene>
    <name evidence="8" type="ORF">SAMN04488559_11230</name>
</gene>
<evidence type="ECO:0000256" key="2">
    <source>
        <dbReference type="ARBA" id="ARBA00022475"/>
    </source>
</evidence>
<dbReference type="Pfam" id="PF11728">
    <property type="entry name" value="ArAE_1_C"/>
    <property type="match status" value="1"/>
</dbReference>
<organism evidence="8 9">
    <name type="scientific">Isobaculum melis</name>
    <dbReference type="NCBI Taxonomy" id="142588"/>
    <lineage>
        <taxon>Bacteria</taxon>
        <taxon>Bacillati</taxon>
        <taxon>Bacillota</taxon>
        <taxon>Bacilli</taxon>
        <taxon>Lactobacillales</taxon>
        <taxon>Carnobacteriaceae</taxon>
        <taxon>Isobaculum</taxon>
    </lineage>
</organism>
<evidence type="ECO:0000256" key="4">
    <source>
        <dbReference type="ARBA" id="ARBA00022989"/>
    </source>
</evidence>
<dbReference type="InterPro" id="IPR038323">
    <property type="entry name" value="ArAE_1_C_sf"/>
</dbReference>
<proteinExistence type="predicted"/>
<comment type="subcellular location">
    <subcellularLocation>
        <location evidence="1">Cell membrane</location>
        <topology evidence="1">Multi-pass membrane protein</topology>
    </subcellularLocation>
</comment>
<dbReference type="Pfam" id="PF06081">
    <property type="entry name" value="ArAE_1"/>
    <property type="match status" value="1"/>
</dbReference>
<evidence type="ECO:0000313" key="9">
    <source>
        <dbReference type="Proteomes" id="UP000198948"/>
    </source>
</evidence>
<feature type="transmembrane region" description="Helical" evidence="6">
    <location>
        <begin position="123"/>
        <end position="141"/>
    </location>
</feature>
<dbReference type="PANTHER" id="PTHR40064:SF1">
    <property type="entry name" value="MEMBRANE PROTEIN"/>
    <property type="match status" value="1"/>
</dbReference>
<evidence type="ECO:0000313" key="8">
    <source>
        <dbReference type="EMBL" id="SER94744.1"/>
    </source>
</evidence>
<keyword evidence="4 6" id="KW-1133">Transmembrane helix</keyword>
<protein>
    <submittedName>
        <fullName evidence="8">Uncharacterized membrane protein YgaE, UPF0421/DUF939 family</fullName>
    </submittedName>
</protein>
<keyword evidence="2" id="KW-1003">Cell membrane</keyword>
<dbReference type="InterPro" id="IPR010343">
    <property type="entry name" value="ArAE_1"/>
</dbReference>
<dbReference type="InterPro" id="IPR052984">
    <property type="entry name" value="UPF0421"/>
</dbReference>
<dbReference type="AlphaFoldDB" id="A0A1H9TCS1"/>
<evidence type="ECO:0000256" key="5">
    <source>
        <dbReference type="ARBA" id="ARBA00023136"/>
    </source>
</evidence>
<dbReference type="OrthoDB" id="357521at2"/>
<dbReference type="Gene3D" id="1.20.120.940">
    <property type="entry name" value="Putative aromatic acid exporter, C-terminal domain"/>
    <property type="match status" value="1"/>
</dbReference>
<dbReference type="PANTHER" id="PTHR40064">
    <property type="entry name" value="MEMBRANE PROTEIN-RELATED"/>
    <property type="match status" value="1"/>
</dbReference>
<evidence type="ECO:0000259" key="7">
    <source>
        <dbReference type="Pfam" id="PF11728"/>
    </source>
</evidence>
<dbReference type="InterPro" id="IPR021062">
    <property type="entry name" value="ArAE_1_C"/>
</dbReference>
<dbReference type="EMBL" id="FOHA01000012">
    <property type="protein sequence ID" value="SER94744.1"/>
    <property type="molecule type" value="Genomic_DNA"/>
</dbReference>
<feature type="transmembrane region" description="Helical" evidence="6">
    <location>
        <begin position="12"/>
        <end position="38"/>
    </location>
</feature>
<evidence type="ECO:0000256" key="6">
    <source>
        <dbReference type="SAM" id="Phobius"/>
    </source>
</evidence>
<evidence type="ECO:0000256" key="1">
    <source>
        <dbReference type="ARBA" id="ARBA00004651"/>
    </source>
</evidence>